<accession>A0A166BEK4</accession>
<dbReference type="GO" id="GO:0005524">
    <property type="term" value="F:ATP binding"/>
    <property type="evidence" value="ECO:0007669"/>
    <property type="project" value="InterPro"/>
</dbReference>
<dbReference type="Proteomes" id="UP000077266">
    <property type="component" value="Unassembled WGS sequence"/>
</dbReference>
<dbReference type="AlphaFoldDB" id="A0A166BEK4"/>
<dbReference type="OrthoDB" id="4062651at2759"/>
<dbReference type="GO" id="GO:0005634">
    <property type="term" value="C:nucleus"/>
    <property type="evidence" value="ECO:0007669"/>
    <property type="project" value="TreeGrafter"/>
</dbReference>
<sequence>MGRESAAEHLHRFEGFFSGGNIIDREREIIYSTLSPPALFTAYDTAPAGAPPASPPTQFSADRIWPLYQPGWLRTDYHALHPSHYRKAPAFPDGAQNFLHEIQAYELFRDRAQHPNLPEYFGCVVDQGYVVDLIVKEYPRTLAQAVESGDLEHRDDIMAQLEDVIKYVHSCGIAHNDISPWNIVLTSDLRPILIDFDTARPVGTPLRGLDKLGTPGFRNGGKDLTLSAFSNDLYSLGAIARYMRDGVVIDEASVTVPDVDKADGGKCM</sequence>
<proteinExistence type="predicted"/>
<dbReference type="InterPro" id="IPR000719">
    <property type="entry name" value="Prot_kinase_dom"/>
</dbReference>
<dbReference type="PANTHER" id="PTHR44167:SF31">
    <property type="entry name" value="PROTEIN CBG02007"/>
    <property type="match status" value="1"/>
</dbReference>
<dbReference type="PANTHER" id="PTHR44167">
    <property type="entry name" value="OVARIAN-SPECIFIC SERINE/THREONINE-PROTEIN KINASE LOK-RELATED"/>
    <property type="match status" value="1"/>
</dbReference>
<evidence type="ECO:0000313" key="2">
    <source>
        <dbReference type="EMBL" id="KZW00360.1"/>
    </source>
</evidence>
<evidence type="ECO:0000313" key="3">
    <source>
        <dbReference type="Proteomes" id="UP000077266"/>
    </source>
</evidence>
<reference evidence="2 3" key="1">
    <citation type="journal article" date="2016" name="Mol. Biol. Evol.">
        <title>Comparative Genomics of Early-Diverging Mushroom-Forming Fungi Provides Insights into the Origins of Lignocellulose Decay Capabilities.</title>
        <authorList>
            <person name="Nagy L.G."/>
            <person name="Riley R."/>
            <person name="Tritt A."/>
            <person name="Adam C."/>
            <person name="Daum C."/>
            <person name="Floudas D."/>
            <person name="Sun H."/>
            <person name="Yadav J.S."/>
            <person name="Pangilinan J."/>
            <person name="Larsson K.H."/>
            <person name="Matsuura K."/>
            <person name="Barry K."/>
            <person name="Labutti K."/>
            <person name="Kuo R."/>
            <person name="Ohm R.A."/>
            <person name="Bhattacharya S.S."/>
            <person name="Shirouzu T."/>
            <person name="Yoshinaga Y."/>
            <person name="Martin F.M."/>
            <person name="Grigoriev I.V."/>
            <person name="Hibbett D.S."/>
        </authorList>
    </citation>
    <scope>NUCLEOTIDE SEQUENCE [LARGE SCALE GENOMIC DNA]</scope>
    <source>
        <strain evidence="2 3">HHB12029</strain>
    </source>
</reference>
<dbReference type="SUPFAM" id="SSF56112">
    <property type="entry name" value="Protein kinase-like (PK-like)"/>
    <property type="match status" value="1"/>
</dbReference>
<dbReference type="GO" id="GO:0044773">
    <property type="term" value="P:mitotic DNA damage checkpoint signaling"/>
    <property type="evidence" value="ECO:0007669"/>
    <property type="project" value="TreeGrafter"/>
</dbReference>
<dbReference type="Gene3D" id="1.10.510.10">
    <property type="entry name" value="Transferase(Phosphotransferase) domain 1"/>
    <property type="match status" value="1"/>
</dbReference>
<dbReference type="Pfam" id="PF00069">
    <property type="entry name" value="Pkinase"/>
    <property type="match status" value="1"/>
</dbReference>
<dbReference type="GO" id="GO:0004674">
    <property type="term" value="F:protein serine/threonine kinase activity"/>
    <property type="evidence" value="ECO:0007669"/>
    <property type="project" value="TreeGrafter"/>
</dbReference>
<feature type="domain" description="Protein kinase" evidence="1">
    <location>
        <begin position="1"/>
        <end position="268"/>
    </location>
</feature>
<keyword evidence="3" id="KW-1185">Reference proteome</keyword>
<organism evidence="2 3">
    <name type="scientific">Exidia glandulosa HHB12029</name>
    <dbReference type="NCBI Taxonomy" id="1314781"/>
    <lineage>
        <taxon>Eukaryota</taxon>
        <taxon>Fungi</taxon>
        <taxon>Dikarya</taxon>
        <taxon>Basidiomycota</taxon>
        <taxon>Agaricomycotina</taxon>
        <taxon>Agaricomycetes</taxon>
        <taxon>Auriculariales</taxon>
        <taxon>Exidiaceae</taxon>
        <taxon>Exidia</taxon>
    </lineage>
</organism>
<dbReference type="PROSITE" id="PS50011">
    <property type="entry name" value="PROTEIN_KINASE_DOM"/>
    <property type="match status" value="1"/>
</dbReference>
<protein>
    <recommendedName>
        <fullName evidence="1">Protein kinase domain-containing protein</fullName>
    </recommendedName>
</protein>
<dbReference type="EMBL" id="KV425901">
    <property type="protein sequence ID" value="KZW00360.1"/>
    <property type="molecule type" value="Genomic_DNA"/>
</dbReference>
<dbReference type="InterPro" id="IPR011009">
    <property type="entry name" value="Kinase-like_dom_sf"/>
</dbReference>
<dbReference type="GO" id="GO:0005737">
    <property type="term" value="C:cytoplasm"/>
    <property type="evidence" value="ECO:0007669"/>
    <property type="project" value="TreeGrafter"/>
</dbReference>
<gene>
    <name evidence="2" type="ORF">EXIGLDRAFT_761712</name>
</gene>
<name>A0A166BEK4_EXIGL</name>
<dbReference type="InParanoid" id="A0A166BEK4"/>
<dbReference type="STRING" id="1314781.A0A166BEK4"/>
<evidence type="ECO:0000259" key="1">
    <source>
        <dbReference type="PROSITE" id="PS50011"/>
    </source>
</evidence>